<organism evidence="2 3">
    <name type="scientific">Tistrella mobilis (strain KA081020-065)</name>
    <dbReference type="NCBI Taxonomy" id="1110502"/>
    <lineage>
        <taxon>Bacteria</taxon>
        <taxon>Pseudomonadati</taxon>
        <taxon>Pseudomonadota</taxon>
        <taxon>Alphaproteobacteria</taxon>
        <taxon>Geminicoccales</taxon>
        <taxon>Geminicoccaceae</taxon>
        <taxon>Tistrella</taxon>
    </lineage>
</organism>
<dbReference type="AlphaFoldDB" id="I3TK54"/>
<gene>
    <name evidence="2" type="ordered locus">TMO_1303</name>
</gene>
<evidence type="ECO:0008006" key="4">
    <source>
        <dbReference type="Google" id="ProtNLM"/>
    </source>
</evidence>
<protein>
    <recommendedName>
        <fullName evidence="4">Iron uptake protein</fullName>
    </recommendedName>
</protein>
<evidence type="ECO:0000256" key="1">
    <source>
        <dbReference type="SAM" id="Phobius"/>
    </source>
</evidence>
<feature type="transmembrane region" description="Helical" evidence="1">
    <location>
        <begin position="80"/>
        <end position="97"/>
    </location>
</feature>
<feature type="transmembrane region" description="Helical" evidence="1">
    <location>
        <begin position="20"/>
        <end position="42"/>
    </location>
</feature>
<evidence type="ECO:0000313" key="2">
    <source>
        <dbReference type="EMBL" id="AFK53142.1"/>
    </source>
</evidence>
<feature type="transmembrane region" description="Helical" evidence="1">
    <location>
        <begin position="54"/>
        <end position="74"/>
    </location>
</feature>
<name>I3TK54_TISMK</name>
<dbReference type="RefSeq" id="WP_014744821.1">
    <property type="nucleotide sequence ID" value="NC_017956.1"/>
</dbReference>
<proteinExistence type="predicted"/>
<dbReference type="EMBL" id="CP003236">
    <property type="protein sequence ID" value="AFK53142.1"/>
    <property type="molecule type" value="Genomic_DNA"/>
</dbReference>
<dbReference type="HOGENOM" id="CLU_159285_3_0_5"/>
<dbReference type="STRING" id="1110502.TMO_1303"/>
<keyword evidence="1" id="KW-0812">Transmembrane</keyword>
<keyword evidence="3" id="KW-1185">Reference proteome</keyword>
<evidence type="ECO:0000313" key="3">
    <source>
        <dbReference type="Proteomes" id="UP000005258"/>
    </source>
</evidence>
<reference evidence="2 3" key="1">
    <citation type="journal article" date="2012" name="J. Am. Chem. Soc.">
        <title>Bacterial biosynthesis and maturation of the didemnin anti-cancer agents.</title>
        <authorList>
            <person name="Xu Y."/>
            <person name="Kersten R.D."/>
            <person name="Nam S.J."/>
            <person name="Lu L."/>
            <person name="Al-Suwailem A.M."/>
            <person name="Zheng H."/>
            <person name="Fenical W."/>
            <person name="Dorrestein P.C."/>
            <person name="Moore B.S."/>
            <person name="Qian P.Y."/>
        </authorList>
    </citation>
    <scope>NUCLEOTIDE SEQUENCE [LARGE SCALE GENOMIC DNA]</scope>
    <source>
        <strain evidence="2 3">KA081020-065</strain>
    </source>
</reference>
<dbReference type="KEGG" id="tmo:TMO_1303"/>
<accession>I3TK54</accession>
<sequence length="98" mass="10163">MTTQVEARSGERLPHGLGVILRVLAAGPLGYALGAMTALVAARHLPGPARDAAQAAMMLGFLVHGGVVIWVFAAASAARAWAWLCPLGVALLLAWRLP</sequence>
<keyword evidence="1" id="KW-1133">Transmembrane helix</keyword>
<keyword evidence="1" id="KW-0472">Membrane</keyword>
<dbReference type="Proteomes" id="UP000005258">
    <property type="component" value="Chromosome"/>
</dbReference>